<feature type="region of interest" description="Disordered" evidence="1">
    <location>
        <begin position="95"/>
        <end position="119"/>
    </location>
</feature>
<name>A0ABU1PSB9_9PSEU</name>
<evidence type="ECO:0000256" key="1">
    <source>
        <dbReference type="SAM" id="MobiDB-lite"/>
    </source>
</evidence>
<dbReference type="EMBL" id="JAVDSG010000001">
    <property type="protein sequence ID" value="MDR6593537.1"/>
    <property type="molecule type" value="Genomic_DNA"/>
</dbReference>
<gene>
    <name evidence="2" type="ORF">J2S66_001921</name>
</gene>
<reference evidence="2 3" key="1">
    <citation type="submission" date="2023-07" db="EMBL/GenBank/DDBJ databases">
        <title>Sequencing the genomes of 1000 actinobacteria strains.</title>
        <authorList>
            <person name="Klenk H.-P."/>
        </authorList>
    </citation>
    <scope>NUCLEOTIDE SEQUENCE [LARGE SCALE GENOMIC DNA]</scope>
    <source>
        <strain evidence="2 3">DSM 43749</strain>
    </source>
</reference>
<dbReference type="Proteomes" id="UP001268819">
    <property type="component" value="Unassembled WGS sequence"/>
</dbReference>
<evidence type="ECO:0000313" key="2">
    <source>
        <dbReference type="EMBL" id="MDR6593537.1"/>
    </source>
</evidence>
<protein>
    <recommendedName>
        <fullName evidence="4">Transcriptional regulator</fullName>
    </recommendedName>
</protein>
<evidence type="ECO:0000313" key="3">
    <source>
        <dbReference type="Proteomes" id="UP001268819"/>
    </source>
</evidence>
<accession>A0ABU1PSB9</accession>
<comment type="caution">
    <text evidence="2">The sequence shown here is derived from an EMBL/GenBank/DDBJ whole genome shotgun (WGS) entry which is preliminary data.</text>
</comment>
<evidence type="ECO:0008006" key="4">
    <source>
        <dbReference type="Google" id="ProtNLM"/>
    </source>
</evidence>
<sequence length="119" mass="12823">MTPPSWGEHVPPGVRELFHDRARKAALHLMALQDHDRLPVPEAARATLAHIDYCAGILDKLAMTACLAARQAGVALGEIASWLGIDEAALRERLAAHGTGPAAPPCGPRRPRRQEPTED</sequence>
<dbReference type="RefSeq" id="WP_310306336.1">
    <property type="nucleotide sequence ID" value="NZ_BAAAXB010000001.1"/>
</dbReference>
<keyword evidence="3" id="KW-1185">Reference proteome</keyword>
<proteinExistence type="predicted"/>
<organism evidence="2 3">
    <name type="scientific">Saccharothrix longispora</name>
    <dbReference type="NCBI Taxonomy" id="33920"/>
    <lineage>
        <taxon>Bacteria</taxon>
        <taxon>Bacillati</taxon>
        <taxon>Actinomycetota</taxon>
        <taxon>Actinomycetes</taxon>
        <taxon>Pseudonocardiales</taxon>
        <taxon>Pseudonocardiaceae</taxon>
        <taxon>Saccharothrix</taxon>
    </lineage>
</organism>